<keyword evidence="7 10" id="KW-0464">Manganese</keyword>
<dbReference type="GO" id="GO:0050992">
    <property type="term" value="P:dimethylallyl diphosphate biosynthetic process"/>
    <property type="evidence" value="ECO:0007669"/>
    <property type="project" value="UniProtKB-UniRule"/>
</dbReference>
<evidence type="ECO:0000256" key="10">
    <source>
        <dbReference type="HAMAP-Rule" id="MF_00202"/>
    </source>
</evidence>
<evidence type="ECO:0000313" key="14">
    <source>
        <dbReference type="Proteomes" id="UP000664385"/>
    </source>
</evidence>
<feature type="binding site" evidence="10">
    <location>
        <position position="81"/>
    </location>
    <ligand>
        <name>Mn(2+)</name>
        <dbReference type="ChEBI" id="CHEBI:29035"/>
    </ligand>
</feature>
<comment type="similarity">
    <text evidence="2 10">Belongs to the IPP isomerase type 1 family.</text>
</comment>
<evidence type="ECO:0000256" key="7">
    <source>
        <dbReference type="ARBA" id="ARBA00023211"/>
    </source>
</evidence>
<dbReference type="HAMAP" id="MF_00202">
    <property type="entry name" value="Idi"/>
    <property type="match status" value="1"/>
</dbReference>
<comment type="caution">
    <text evidence="13">The sequence shown here is derived from an EMBL/GenBank/DDBJ whole genome shotgun (WGS) entry which is preliminary data.</text>
</comment>
<comment type="cofactor">
    <cofactor evidence="10">
        <name>Mg(2+)</name>
        <dbReference type="ChEBI" id="CHEBI:18420"/>
    </cofactor>
    <text evidence="10">Binds 1 Mg(2+) ion per subunit. The magnesium ion binds only when substrate is bound.</text>
</comment>
<feature type="binding site" evidence="10">
    <location>
        <position position="128"/>
    </location>
    <ligand>
        <name>Mn(2+)</name>
        <dbReference type="ChEBI" id="CHEBI:29035"/>
    </ligand>
</feature>
<evidence type="ECO:0000256" key="3">
    <source>
        <dbReference type="ARBA" id="ARBA00012057"/>
    </source>
</evidence>
<dbReference type="AlphaFoldDB" id="A0A939DW35"/>
<dbReference type="GO" id="GO:0046872">
    <property type="term" value="F:metal ion binding"/>
    <property type="evidence" value="ECO:0007669"/>
    <property type="project" value="UniProtKB-KW"/>
</dbReference>
<dbReference type="GO" id="GO:0008299">
    <property type="term" value="P:isoprenoid biosynthetic process"/>
    <property type="evidence" value="ECO:0007669"/>
    <property type="project" value="UniProtKB-UniRule"/>
</dbReference>
<gene>
    <name evidence="10 13" type="primary">idi</name>
    <name evidence="13" type="ORF">JF543_08855</name>
</gene>
<dbReference type="EMBL" id="JAEMWU010000001">
    <property type="protein sequence ID" value="MBN8206069.1"/>
    <property type="molecule type" value="Genomic_DNA"/>
</dbReference>
<dbReference type="Gene3D" id="3.90.79.10">
    <property type="entry name" value="Nucleoside Triphosphate Pyrophosphohydrolase"/>
    <property type="match status" value="1"/>
</dbReference>
<feature type="binding site" evidence="10">
    <location>
        <position position="99"/>
    </location>
    <ligand>
        <name>Mg(2+)</name>
        <dbReference type="ChEBI" id="CHEBI:18420"/>
    </ligand>
</feature>
<protein>
    <recommendedName>
        <fullName evidence="3 10">Isopentenyl-diphosphate Delta-isomerase</fullName>
        <shortName evidence="10">IPP isomerase</shortName>
        <ecNumber evidence="3 10">5.3.3.2</ecNumber>
    </recommendedName>
    <alternativeName>
        <fullName evidence="10">IPP:DMAPP isomerase</fullName>
    </alternativeName>
    <alternativeName>
        <fullName evidence="10">Isopentenyl pyrophosphate isomerase</fullName>
    </alternativeName>
</protein>
<name>A0A939DW35_9MICO</name>
<dbReference type="InterPro" id="IPR000086">
    <property type="entry name" value="NUDIX_hydrolase_dom"/>
</dbReference>
<dbReference type="InterPro" id="IPR011876">
    <property type="entry name" value="IsopentenylPP_isomerase_typ1"/>
</dbReference>
<dbReference type="GO" id="GO:0004452">
    <property type="term" value="F:isopentenyl-diphosphate delta-isomerase activity"/>
    <property type="evidence" value="ECO:0007669"/>
    <property type="project" value="UniProtKB-UniRule"/>
</dbReference>
<feature type="active site" evidence="10 11">
    <location>
        <position position="79"/>
    </location>
</feature>
<evidence type="ECO:0000256" key="8">
    <source>
        <dbReference type="ARBA" id="ARBA00023229"/>
    </source>
</evidence>
<evidence type="ECO:0000256" key="4">
    <source>
        <dbReference type="ARBA" id="ARBA00022490"/>
    </source>
</evidence>
<accession>A0A939DW35</accession>
<keyword evidence="8 10" id="KW-0414">Isoprene biosynthesis</keyword>
<keyword evidence="6 10" id="KW-0460">Magnesium</keyword>
<evidence type="ECO:0000259" key="12">
    <source>
        <dbReference type="PROSITE" id="PS51462"/>
    </source>
</evidence>
<keyword evidence="9 10" id="KW-0413">Isomerase</keyword>
<dbReference type="NCBIfam" id="NF002995">
    <property type="entry name" value="PRK03759.1"/>
    <property type="match status" value="1"/>
</dbReference>
<dbReference type="EC" id="5.3.3.2" evidence="3 10"/>
<feature type="binding site" evidence="10">
    <location>
        <position position="44"/>
    </location>
    <ligand>
        <name>Mn(2+)</name>
        <dbReference type="ChEBI" id="CHEBI:29035"/>
    </ligand>
</feature>
<keyword evidence="5 10" id="KW-0479">Metal-binding</keyword>
<dbReference type="InterPro" id="IPR056375">
    <property type="entry name" value="Idi_bact"/>
</dbReference>
<reference evidence="13" key="1">
    <citation type="submission" date="2020-12" db="EMBL/GenBank/DDBJ databases">
        <title>PHA producing bacteria isolated from mangrove.</title>
        <authorList>
            <person name="Zheng W."/>
            <person name="Yu S."/>
            <person name="Huang Y."/>
        </authorList>
    </citation>
    <scope>NUCLEOTIDE SEQUENCE</scope>
    <source>
        <strain evidence="13">GN8-5</strain>
    </source>
</reference>
<sequence length="192" mass="21031">MAVHRTSPEGSAHPEGRVVLLNESGQAIGTADKEGVHNRATPLHLAFSCYLFDADGNVLITRRALGKRSWPGVWTNSFCGHPEPGEDLTSAVERRALQELGAQIRDVRVVDPDFRYRAVDAGGIVENEVCPVHRATVIGPLSPNPDEVMQWAWVAPEALLRSAELTPFAFSPWMILQAPALARMMETEGQAR</sequence>
<evidence type="ECO:0000256" key="5">
    <source>
        <dbReference type="ARBA" id="ARBA00022723"/>
    </source>
</evidence>
<evidence type="ECO:0000256" key="1">
    <source>
        <dbReference type="ARBA" id="ARBA00004826"/>
    </source>
</evidence>
<organism evidence="13 14">
    <name type="scientific">Microbacterium esteraromaticum</name>
    <dbReference type="NCBI Taxonomy" id="57043"/>
    <lineage>
        <taxon>Bacteria</taxon>
        <taxon>Bacillati</taxon>
        <taxon>Actinomycetota</taxon>
        <taxon>Actinomycetes</taxon>
        <taxon>Micrococcales</taxon>
        <taxon>Microbacteriaceae</taxon>
        <taxon>Microbacterium</taxon>
    </lineage>
</organism>
<dbReference type="FunFam" id="3.90.79.10:FF:000009">
    <property type="entry name" value="Isopentenyl-diphosphate Delta-isomerase"/>
    <property type="match status" value="1"/>
</dbReference>
<feature type="binding site" evidence="10">
    <location>
        <position position="37"/>
    </location>
    <ligand>
        <name>Mn(2+)</name>
        <dbReference type="ChEBI" id="CHEBI:29035"/>
    </ligand>
</feature>
<comment type="cofactor">
    <cofactor evidence="10">
        <name>Mn(2+)</name>
        <dbReference type="ChEBI" id="CHEBI:29035"/>
    </cofactor>
    <text evidence="10">Binds 1 Mn(2+) ion per subunit.</text>
</comment>
<dbReference type="CDD" id="cd02885">
    <property type="entry name" value="NUDIX_IPP_Isomerase"/>
    <property type="match status" value="1"/>
</dbReference>
<comment type="function">
    <text evidence="10">Catalyzes the 1,3-allylic rearrangement of the homoallylic substrate isopentenyl (IPP) to its highly electrophilic allylic isomer, dimethylallyl diphosphate (DMAPP).</text>
</comment>
<dbReference type="Proteomes" id="UP000664385">
    <property type="component" value="Unassembled WGS sequence"/>
</dbReference>
<proteinExistence type="inferred from homology"/>
<dbReference type="SUPFAM" id="SSF55811">
    <property type="entry name" value="Nudix"/>
    <property type="match status" value="1"/>
</dbReference>
<dbReference type="PIRSF" id="PIRSF018427">
    <property type="entry name" value="Isopntndiph_ism"/>
    <property type="match status" value="1"/>
</dbReference>
<comment type="pathway">
    <text evidence="1 10">Isoprenoid biosynthesis; dimethylallyl diphosphate biosynthesis; dimethylallyl diphosphate from isopentenyl diphosphate: step 1/1.</text>
</comment>
<comment type="subcellular location">
    <subcellularLocation>
        <location evidence="10">Cytoplasm</location>
    </subcellularLocation>
</comment>
<dbReference type="GO" id="GO:0005737">
    <property type="term" value="C:cytoplasm"/>
    <property type="evidence" value="ECO:0007669"/>
    <property type="project" value="UniProtKB-SubCell"/>
</dbReference>
<evidence type="ECO:0000313" key="13">
    <source>
        <dbReference type="EMBL" id="MBN8206069.1"/>
    </source>
</evidence>
<feature type="domain" description="Nudix hydrolase" evidence="12">
    <location>
        <begin position="42"/>
        <end position="176"/>
    </location>
</feature>
<evidence type="ECO:0000256" key="11">
    <source>
        <dbReference type="PIRSR" id="PIRSR018427-1"/>
    </source>
</evidence>
<comment type="catalytic activity">
    <reaction evidence="10">
        <text>isopentenyl diphosphate = dimethylallyl diphosphate</text>
        <dbReference type="Rhea" id="RHEA:23284"/>
        <dbReference type="ChEBI" id="CHEBI:57623"/>
        <dbReference type="ChEBI" id="CHEBI:128769"/>
        <dbReference type="EC" id="5.3.3.2"/>
    </reaction>
</comment>
<dbReference type="PROSITE" id="PS51462">
    <property type="entry name" value="NUDIX"/>
    <property type="match status" value="1"/>
</dbReference>
<evidence type="ECO:0000256" key="2">
    <source>
        <dbReference type="ARBA" id="ARBA00007579"/>
    </source>
</evidence>
<dbReference type="Pfam" id="PF00293">
    <property type="entry name" value="NUDIX"/>
    <property type="match status" value="1"/>
</dbReference>
<dbReference type="InterPro" id="IPR015797">
    <property type="entry name" value="NUDIX_hydrolase-like_dom_sf"/>
</dbReference>
<dbReference type="PANTHER" id="PTHR10885">
    <property type="entry name" value="ISOPENTENYL-DIPHOSPHATE DELTA-ISOMERASE"/>
    <property type="match status" value="1"/>
</dbReference>
<dbReference type="PANTHER" id="PTHR10885:SF0">
    <property type="entry name" value="ISOPENTENYL-DIPHOSPHATE DELTA-ISOMERASE"/>
    <property type="match status" value="1"/>
</dbReference>
<feature type="binding site" evidence="10">
    <location>
        <position position="126"/>
    </location>
    <ligand>
        <name>Mn(2+)</name>
        <dbReference type="ChEBI" id="CHEBI:29035"/>
    </ligand>
</feature>
<evidence type="ECO:0000256" key="6">
    <source>
        <dbReference type="ARBA" id="ARBA00022842"/>
    </source>
</evidence>
<evidence type="ECO:0000256" key="9">
    <source>
        <dbReference type="ARBA" id="ARBA00023235"/>
    </source>
</evidence>
<dbReference type="RefSeq" id="WP_179410881.1">
    <property type="nucleotide sequence ID" value="NZ_CP063379.1"/>
</dbReference>
<feature type="active site" evidence="10 11">
    <location>
        <position position="128"/>
    </location>
</feature>
<dbReference type="NCBIfam" id="TIGR02150">
    <property type="entry name" value="IPP_isom_1"/>
    <property type="match status" value="1"/>
</dbReference>
<keyword evidence="4 10" id="KW-0963">Cytoplasm</keyword>